<reference evidence="1 2" key="1">
    <citation type="journal article" date="2018" name="Science">
        <title>The opium poppy genome and morphinan production.</title>
        <authorList>
            <person name="Guo L."/>
            <person name="Winzer T."/>
            <person name="Yang X."/>
            <person name="Li Y."/>
            <person name="Ning Z."/>
            <person name="He Z."/>
            <person name="Teodor R."/>
            <person name="Lu Y."/>
            <person name="Bowser T.A."/>
            <person name="Graham I.A."/>
            <person name="Ye K."/>
        </authorList>
    </citation>
    <scope>NUCLEOTIDE SEQUENCE [LARGE SCALE GENOMIC DNA]</scope>
    <source>
        <strain evidence="2">cv. HN1</strain>
        <tissue evidence="1">Leaves</tissue>
    </source>
</reference>
<evidence type="ECO:0000313" key="1">
    <source>
        <dbReference type="EMBL" id="RZC55494.1"/>
    </source>
</evidence>
<name>A0A4Y7J2Y9_PAPSO</name>
<organism evidence="1 2">
    <name type="scientific">Papaver somniferum</name>
    <name type="common">Opium poppy</name>
    <dbReference type="NCBI Taxonomy" id="3469"/>
    <lineage>
        <taxon>Eukaryota</taxon>
        <taxon>Viridiplantae</taxon>
        <taxon>Streptophyta</taxon>
        <taxon>Embryophyta</taxon>
        <taxon>Tracheophyta</taxon>
        <taxon>Spermatophyta</taxon>
        <taxon>Magnoliopsida</taxon>
        <taxon>Ranunculales</taxon>
        <taxon>Papaveraceae</taxon>
        <taxon>Papaveroideae</taxon>
        <taxon>Papaver</taxon>
    </lineage>
</organism>
<sequence>MKKIMATMYFLMDQLGWKRGDHGVWLYVFCFPKGLIKKELHSITTTIMVEISYKSFLEKFVNKYDKEAPEPEEYAKNLILAS</sequence>
<keyword evidence="2" id="KW-1185">Reference proteome</keyword>
<dbReference type="Proteomes" id="UP000316621">
    <property type="component" value="Chromosome 3"/>
</dbReference>
<protein>
    <submittedName>
        <fullName evidence="1">Uncharacterized protein</fullName>
    </submittedName>
</protein>
<accession>A0A4Y7J2Y9</accession>
<gene>
    <name evidence="1" type="ORF">C5167_014354</name>
</gene>
<dbReference type="AlphaFoldDB" id="A0A4Y7J2Y9"/>
<dbReference type="Gramene" id="RZC55494">
    <property type="protein sequence ID" value="RZC55494"/>
    <property type="gene ID" value="C5167_014354"/>
</dbReference>
<proteinExistence type="predicted"/>
<dbReference type="EMBL" id="CM010717">
    <property type="protein sequence ID" value="RZC55494.1"/>
    <property type="molecule type" value="Genomic_DNA"/>
</dbReference>
<evidence type="ECO:0000313" key="2">
    <source>
        <dbReference type="Proteomes" id="UP000316621"/>
    </source>
</evidence>